<dbReference type="AlphaFoldDB" id="A0A1F6TQ19"/>
<evidence type="ECO:0000256" key="2">
    <source>
        <dbReference type="ARBA" id="ARBA00022448"/>
    </source>
</evidence>
<dbReference type="EMBL" id="MFSU01000062">
    <property type="protein sequence ID" value="OGI47202.1"/>
    <property type="molecule type" value="Genomic_DNA"/>
</dbReference>
<keyword evidence="2" id="KW-0813">Transport</keyword>
<evidence type="ECO:0000256" key="6">
    <source>
        <dbReference type="ARBA" id="ARBA00022927"/>
    </source>
</evidence>
<name>A0A1F6TQ19_9PROT</name>
<dbReference type="Proteomes" id="UP000178885">
    <property type="component" value="Unassembled WGS sequence"/>
</dbReference>
<dbReference type="GO" id="GO:0015031">
    <property type="term" value="P:protein transport"/>
    <property type="evidence" value="ECO:0007669"/>
    <property type="project" value="UniProtKB-KW"/>
</dbReference>
<dbReference type="InterPro" id="IPR036034">
    <property type="entry name" value="PDZ_sf"/>
</dbReference>
<keyword evidence="6" id="KW-0653">Protein transport</keyword>
<evidence type="ECO:0000259" key="9">
    <source>
        <dbReference type="PROSITE" id="PS50106"/>
    </source>
</evidence>
<sequence length="261" mass="27084">MALLLLASQLADLTWRMTSPKEPVLATGPATSREVTFDPASLQAADLFGHAAGAPASGENVPVSSLNLSLSGIVAAGAGSIALIGVAGAPAEPFAIGQEIVPGVVLQTAYADRVLIRRGAAVESLVLETSAPLTAMGGAPTGARAATAAPKSSQGIQTHGHNQFTLTRDFIQEQMRAPDFLGQAQLLQQASGGFLVRDIKSGSVFEKLGLRAGDVITAVNGQQLTSVEDTIKFYQQIGNVGTVQLELRRGGRVENLQYNIQ</sequence>
<keyword evidence="3" id="KW-1003">Cell membrane</keyword>
<evidence type="ECO:0000256" key="7">
    <source>
        <dbReference type="ARBA" id="ARBA00022989"/>
    </source>
</evidence>
<keyword evidence="7" id="KW-1133">Transmembrane helix</keyword>
<evidence type="ECO:0000256" key="4">
    <source>
        <dbReference type="ARBA" id="ARBA00022519"/>
    </source>
</evidence>
<dbReference type="Gene3D" id="2.30.42.10">
    <property type="match status" value="1"/>
</dbReference>
<keyword evidence="5" id="KW-0812">Transmembrane</keyword>
<dbReference type="InterPro" id="IPR041489">
    <property type="entry name" value="PDZ_6"/>
</dbReference>
<gene>
    <name evidence="10" type="ORF">A2151_00770</name>
</gene>
<keyword evidence="4" id="KW-0997">Cell inner membrane</keyword>
<evidence type="ECO:0000313" key="10">
    <source>
        <dbReference type="EMBL" id="OGI47202.1"/>
    </source>
</evidence>
<evidence type="ECO:0000256" key="5">
    <source>
        <dbReference type="ARBA" id="ARBA00022692"/>
    </source>
</evidence>
<accession>A0A1F6TQ19</accession>
<dbReference type="InterPro" id="IPR001478">
    <property type="entry name" value="PDZ"/>
</dbReference>
<dbReference type="GO" id="GO:0005886">
    <property type="term" value="C:plasma membrane"/>
    <property type="evidence" value="ECO:0007669"/>
    <property type="project" value="UniProtKB-SubCell"/>
</dbReference>
<dbReference type="InterPro" id="IPR024961">
    <property type="entry name" value="T2SS_GspC_N"/>
</dbReference>
<evidence type="ECO:0000313" key="11">
    <source>
        <dbReference type="Proteomes" id="UP000178885"/>
    </source>
</evidence>
<organism evidence="10 11">
    <name type="scientific">Candidatus Muproteobacteria bacterium RBG_16_65_34</name>
    <dbReference type="NCBI Taxonomy" id="1817760"/>
    <lineage>
        <taxon>Bacteria</taxon>
        <taxon>Pseudomonadati</taxon>
        <taxon>Pseudomonadota</taxon>
        <taxon>Candidatus Muproteobacteria</taxon>
    </lineage>
</organism>
<keyword evidence="8" id="KW-0472">Membrane</keyword>
<evidence type="ECO:0000256" key="8">
    <source>
        <dbReference type="ARBA" id="ARBA00023136"/>
    </source>
</evidence>
<comment type="subcellular location">
    <subcellularLocation>
        <location evidence="1">Cell inner membrane</location>
    </subcellularLocation>
</comment>
<protein>
    <recommendedName>
        <fullName evidence="9">PDZ domain-containing protein</fullName>
    </recommendedName>
</protein>
<dbReference type="Pfam" id="PF17820">
    <property type="entry name" value="PDZ_6"/>
    <property type="match status" value="1"/>
</dbReference>
<evidence type="ECO:0000256" key="1">
    <source>
        <dbReference type="ARBA" id="ARBA00004533"/>
    </source>
</evidence>
<evidence type="ECO:0000256" key="3">
    <source>
        <dbReference type="ARBA" id="ARBA00022475"/>
    </source>
</evidence>
<dbReference type="Pfam" id="PF11356">
    <property type="entry name" value="T2SSC"/>
    <property type="match status" value="1"/>
</dbReference>
<dbReference type="PROSITE" id="PS50106">
    <property type="entry name" value="PDZ"/>
    <property type="match status" value="1"/>
</dbReference>
<dbReference type="STRING" id="1817760.A2151_00770"/>
<dbReference type="Gene3D" id="2.30.30.830">
    <property type="match status" value="1"/>
</dbReference>
<proteinExistence type="predicted"/>
<dbReference type="SUPFAM" id="SSF50156">
    <property type="entry name" value="PDZ domain-like"/>
    <property type="match status" value="1"/>
</dbReference>
<dbReference type="SMART" id="SM00228">
    <property type="entry name" value="PDZ"/>
    <property type="match status" value="1"/>
</dbReference>
<reference evidence="10 11" key="1">
    <citation type="journal article" date="2016" name="Nat. Commun.">
        <title>Thousands of microbial genomes shed light on interconnected biogeochemical processes in an aquifer system.</title>
        <authorList>
            <person name="Anantharaman K."/>
            <person name="Brown C.T."/>
            <person name="Hug L.A."/>
            <person name="Sharon I."/>
            <person name="Castelle C.J."/>
            <person name="Probst A.J."/>
            <person name="Thomas B.C."/>
            <person name="Singh A."/>
            <person name="Wilkins M.J."/>
            <person name="Karaoz U."/>
            <person name="Brodie E.L."/>
            <person name="Williams K.H."/>
            <person name="Hubbard S.S."/>
            <person name="Banfield J.F."/>
        </authorList>
    </citation>
    <scope>NUCLEOTIDE SEQUENCE [LARGE SCALE GENOMIC DNA]</scope>
</reference>
<comment type="caution">
    <text evidence="10">The sequence shown here is derived from an EMBL/GenBank/DDBJ whole genome shotgun (WGS) entry which is preliminary data.</text>
</comment>
<feature type="domain" description="PDZ" evidence="9">
    <location>
        <begin position="193"/>
        <end position="249"/>
    </location>
</feature>